<protein>
    <recommendedName>
        <fullName evidence="10">Tyr recombinase domain-containing protein</fullName>
    </recommendedName>
</protein>
<keyword evidence="7" id="KW-0742">SOS response</keyword>
<reference evidence="11" key="1">
    <citation type="submission" date="2021-02" db="EMBL/GenBank/DDBJ databases">
        <authorList>
            <person name="Nowell W R."/>
        </authorList>
    </citation>
    <scope>NUCLEOTIDE SEQUENCE</scope>
</reference>
<dbReference type="AlphaFoldDB" id="A0A819B783"/>
<dbReference type="InterPro" id="IPR050077">
    <property type="entry name" value="LexA_repressor"/>
</dbReference>
<evidence type="ECO:0000256" key="8">
    <source>
        <dbReference type="RuleBase" id="RU003991"/>
    </source>
</evidence>
<dbReference type="NCBIfam" id="NF007621">
    <property type="entry name" value="PRK10276.1"/>
    <property type="match status" value="1"/>
</dbReference>
<dbReference type="CDD" id="cd06529">
    <property type="entry name" value="S24_LexA-like"/>
    <property type="match status" value="1"/>
</dbReference>
<evidence type="ECO:0000256" key="7">
    <source>
        <dbReference type="ARBA" id="ARBA00023236"/>
    </source>
</evidence>
<dbReference type="InterPro" id="IPR036286">
    <property type="entry name" value="LexA/Signal_pep-like_sf"/>
</dbReference>
<evidence type="ECO:0000313" key="12">
    <source>
        <dbReference type="Proteomes" id="UP000663842"/>
    </source>
</evidence>
<comment type="similarity">
    <text evidence="1 8">Belongs to the peptidase S24 family.</text>
</comment>
<dbReference type="Pfam" id="PF00717">
    <property type="entry name" value="Peptidase_S24"/>
    <property type="match status" value="1"/>
</dbReference>
<dbReference type="PANTHER" id="PTHR33516:SF2">
    <property type="entry name" value="LEXA REPRESSOR-RELATED"/>
    <property type="match status" value="1"/>
</dbReference>
<keyword evidence="3 8" id="KW-0378">Hydrolase</keyword>
<evidence type="ECO:0000256" key="2">
    <source>
        <dbReference type="ARBA" id="ARBA00022763"/>
    </source>
</evidence>
<comment type="caution">
    <text evidence="11">The sequence shown here is derived from an EMBL/GenBank/DDBJ whole genome shotgun (WGS) entry which is preliminary data.</text>
</comment>
<evidence type="ECO:0000256" key="5">
    <source>
        <dbReference type="ARBA" id="ARBA00023172"/>
    </source>
</evidence>
<dbReference type="EMBL" id="CAJOBF010000300">
    <property type="protein sequence ID" value="CAF3793660.1"/>
    <property type="molecule type" value="Genomic_DNA"/>
</dbReference>
<dbReference type="Proteomes" id="UP000663842">
    <property type="component" value="Unassembled WGS sequence"/>
</dbReference>
<keyword evidence="4 8" id="KW-0068">Autocatalytic cleavage</keyword>
<evidence type="ECO:0000259" key="10">
    <source>
        <dbReference type="PROSITE" id="PS51898"/>
    </source>
</evidence>
<evidence type="ECO:0000256" key="3">
    <source>
        <dbReference type="ARBA" id="ARBA00022801"/>
    </source>
</evidence>
<keyword evidence="6" id="KW-0234">DNA repair</keyword>
<dbReference type="GO" id="GO:0016787">
    <property type="term" value="F:hydrolase activity"/>
    <property type="evidence" value="ECO:0007669"/>
    <property type="project" value="UniProtKB-KW"/>
</dbReference>
<dbReference type="InterPro" id="IPR002104">
    <property type="entry name" value="Integrase_catalytic"/>
</dbReference>
<evidence type="ECO:0000256" key="4">
    <source>
        <dbReference type="ARBA" id="ARBA00022813"/>
    </source>
</evidence>
<dbReference type="Pfam" id="PF00589">
    <property type="entry name" value="Phage_integrase"/>
    <property type="match status" value="1"/>
</dbReference>
<dbReference type="GO" id="GO:0006355">
    <property type="term" value="P:regulation of DNA-templated transcription"/>
    <property type="evidence" value="ECO:0007669"/>
    <property type="project" value="InterPro"/>
</dbReference>
<dbReference type="Gene3D" id="2.10.109.10">
    <property type="entry name" value="Umud Fragment, subunit A"/>
    <property type="match status" value="1"/>
</dbReference>
<dbReference type="PANTHER" id="PTHR33516">
    <property type="entry name" value="LEXA REPRESSOR"/>
    <property type="match status" value="1"/>
</dbReference>
<evidence type="ECO:0000256" key="6">
    <source>
        <dbReference type="ARBA" id="ARBA00023204"/>
    </source>
</evidence>
<organism evidence="11 12">
    <name type="scientific">Rotaria magnacalcarata</name>
    <dbReference type="NCBI Taxonomy" id="392030"/>
    <lineage>
        <taxon>Eukaryota</taxon>
        <taxon>Metazoa</taxon>
        <taxon>Spiralia</taxon>
        <taxon>Gnathifera</taxon>
        <taxon>Rotifera</taxon>
        <taxon>Eurotatoria</taxon>
        <taxon>Bdelloidea</taxon>
        <taxon>Philodinida</taxon>
        <taxon>Philodinidae</taxon>
        <taxon>Rotaria</taxon>
    </lineage>
</organism>
<accession>A0A819B783</accession>
<dbReference type="Gene3D" id="1.10.443.10">
    <property type="entry name" value="Intergrase catalytic core"/>
    <property type="match status" value="1"/>
</dbReference>
<dbReference type="SUPFAM" id="SSF56349">
    <property type="entry name" value="DNA breaking-rejoining enzymes"/>
    <property type="match status" value="1"/>
</dbReference>
<dbReference type="InterPro" id="IPR013762">
    <property type="entry name" value="Integrase-like_cat_sf"/>
</dbReference>
<dbReference type="SUPFAM" id="SSF51306">
    <property type="entry name" value="LexA/Signal peptidase"/>
    <property type="match status" value="1"/>
</dbReference>
<dbReference type="GO" id="GO:0015074">
    <property type="term" value="P:DNA integration"/>
    <property type="evidence" value="ECO:0007669"/>
    <property type="project" value="InterPro"/>
</dbReference>
<dbReference type="GO" id="GO:0006281">
    <property type="term" value="P:DNA repair"/>
    <property type="evidence" value="ECO:0007669"/>
    <property type="project" value="UniProtKB-KW"/>
</dbReference>
<dbReference type="PRINTS" id="PR00726">
    <property type="entry name" value="LEXASERPTASE"/>
</dbReference>
<sequence length="351" mass="39596">MKHGGRRNGAGRPKGQGKYGTSTKAIRVPEYLVEDVRNYSVNGGYKIPLFSSKVEDGHPSLADDHIEDMIDINSFLIKNPQTSFCVKVSGLSMIGAGIYEGDILIVDSSVPPGEGKIVIAALDGMLTVKRLGFLNKKPYLIPENPNFDPIPVLENSELYIWGVVINKIDSLGEVKWIDLRNKSLLTLIYASGLRISEALSITKEHVNQCEYIKIIGKGNKERLIPWIEDVRKLILEYLKELPYEIEKTEPIFRSKTGKILHRSNFNAELVKLRRIYGLPEHLSSHSFRHSFATHLLENGADFRSIQDLLGHKSLSTTQRYTKVNLSHLETVYNKSHPESVTFSDKKDLNLK</sequence>
<dbReference type="InterPro" id="IPR039418">
    <property type="entry name" value="LexA-like"/>
</dbReference>
<name>A0A819B783_9BILA</name>
<keyword evidence="2" id="KW-0227">DNA damage</keyword>
<evidence type="ECO:0000256" key="1">
    <source>
        <dbReference type="ARBA" id="ARBA00007484"/>
    </source>
</evidence>
<keyword evidence="5" id="KW-0233">DNA recombination</keyword>
<dbReference type="GO" id="GO:0003677">
    <property type="term" value="F:DNA binding"/>
    <property type="evidence" value="ECO:0007669"/>
    <property type="project" value="InterPro"/>
</dbReference>
<evidence type="ECO:0000313" key="11">
    <source>
        <dbReference type="EMBL" id="CAF3793660.1"/>
    </source>
</evidence>
<dbReference type="InterPro" id="IPR015927">
    <property type="entry name" value="Peptidase_S24_S26A/B/C"/>
</dbReference>
<dbReference type="InterPro" id="IPR011010">
    <property type="entry name" value="DNA_brk_join_enz"/>
</dbReference>
<feature type="region of interest" description="Disordered" evidence="9">
    <location>
        <begin position="1"/>
        <end position="21"/>
    </location>
</feature>
<gene>
    <name evidence="11" type="ORF">UXM345_LOCUS4385</name>
</gene>
<dbReference type="PROSITE" id="PS51898">
    <property type="entry name" value="TYR_RECOMBINASE"/>
    <property type="match status" value="1"/>
</dbReference>
<proteinExistence type="inferred from homology"/>
<feature type="domain" description="Tyr recombinase" evidence="10">
    <location>
        <begin position="149"/>
        <end position="333"/>
    </location>
</feature>
<dbReference type="GO" id="GO:0006310">
    <property type="term" value="P:DNA recombination"/>
    <property type="evidence" value="ECO:0007669"/>
    <property type="project" value="UniProtKB-KW"/>
</dbReference>
<dbReference type="InterPro" id="IPR006197">
    <property type="entry name" value="Peptidase_S24_LexA"/>
</dbReference>
<evidence type="ECO:0000256" key="9">
    <source>
        <dbReference type="SAM" id="MobiDB-lite"/>
    </source>
</evidence>